<keyword evidence="1" id="KW-1133">Transmembrane helix</keyword>
<feature type="transmembrane region" description="Helical" evidence="1">
    <location>
        <begin position="12"/>
        <end position="31"/>
    </location>
</feature>
<dbReference type="AlphaFoldDB" id="A0A3M8CJZ2"/>
<proteinExistence type="predicted"/>
<dbReference type="OrthoDB" id="2476147at2"/>
<evidence type="ECO:0000256" key="1">
    <source>
        <dbReference type="SAM" id="Phobius"/>
    </source>
</evidence>
<sequence>MTIVANVWSYLWGTLTVIPFLGFPIAYFLLYAWKRDKRLAGRWAINITNLLLIRSVVVAYSEIWPEAMSAWWWIACFYLVFISLLGWMQVKWKGKLSLRKIGFSAWRLSFLLFGLIYVVLITTGIVKTMSVV</sequence>
<dbReference type="EMBL" id="RHHR01000008">
    <property type="protein sequence ID" value="RNB76062.1"/>
    <property type="molecule type" value="Genomic_DNA"/>
</dbReference>
<keyword evidence="1" id="KW-0812">Transmembrane</keyword>
<evidence type="ECO:0000313" key="2">
    <source>
        <dbReference type="EMBL" id="RNB76062.1"/>
    </source>
</evidence>
<organism evidence="2 3">
    <name type="scientific">Brevibacillus invocatus</name>
    <dbReference type="NCBI Taxonomy" id="173959"/>
    <lineage>
        <taxon>Bacteria</taxon>
        <taxon>Bacillati</taxon>
        <taxon>Bacillota</taxon>
        <taxon>Bacilli</taxon>
        <taxon>Bacillales</taxon>
        <taxon>Paenibacillaceae</taxon>
        <taxon>Brevibacillus</taxon>
    </lineage>
</organism>
<protein>
    <submittedName>
        <fullName evidence="2">DUF3397 domain-containing protein</fullName>
    </submittedName>
</protein>
<feature type="transmembrane region" description="Helical" evidence="1">
    <location>
        <begin position="108"/>
        <end position="126"/>
    </location>
</feature>
<dbReference type="Pfam" id="PF11877">
    <property type="entry name" value="DUF3397"/>
    <property type="match status" value="1"/>
</dbReference>
<keyword evidence="1" id="KW-0472">Membrane</keyword>
<feature type="transmembrane region" description="Helical" evidence="1">
    <location>
        <begin position="70"/>
        <end position="87"/>
    </location>
</feature>
<comment type="caution">
    <text evidence="2">The sequence shown here is derived from an EMBL/GenBank/DDBJ whole genome shotgun (WGS) entry which is preliminary data.</text>
</comment>
<dbReference type="RefSeq" id="WP_122907688.1">
    <property type="nucleotide sequence ID" value="NZ_CBCSBE010000002.1"/>
</dbReference>
<dbReference type="Proteomes" id="UP000282028">
    <property type="component" value="Unassembled WGS sequence"/>
</dbReference>
<reference evidence="2 3" key="1">
    <citation type="submission" date="2018-10" db="EMBL/GenBank/DDBJ databases">
        <title>Phylogenomics of Brevibacillus.</title>
        <authorList>
            <person name="Dunlap C."/>
        </authorList>
    </citation>
    <scope>NUCLEOTIDE SEQUENCE [LARGE SCALE GENOMIC DNA]</scope>
    <source>
        <strain evidence="2 3">JCM 12215</strain>
    </source>
</reference>
<evidence type="ECO:0000313" key="3">
    <source>
        <dbReference type="Proteomes" id="UP000282028"/>
    </source>
</evidence>
<accession>A0A3M8CJZ2</accession>
<gene>
    <name evidence="2" type="ORF">EDM52_03865</name>
</gene>
<keyword evidence="3" id="KW-1185">Reference proteome</keyword>
<feature type="transmembrane region" description="Helical" evidence="1">
    <location>
        <begin position="43"/>
        <end position="64"/>
    </location>
</feature>
<dbReference type="InterPro" id="IPR024515">
    <property type="entry name" value="DUF3397"/>
</dbReference>
<name>A0A3M8CJZ2_9BACL</name>